<gene>
    <name evidence="1" type="ORF">J2Y00_005063</name>
</gene>
<dbReference type="AlphaFoldDB" id="A0AAE3XHB5"/>
<dbReference type="RefSeq" id="WP_309859411.1">
    <property type="nucleotide sequence ID" value="NZ_JAVDQJ010000033.1"/>
</dbReference>
<organism evidence="1 2">
    <name type="scientific">Deinococcus soli</name>
    <name type="common">ex Cha et al. 2016</name>
    <dbReference type="NCBI Taxonomy" id="1309411"/>
    <lineage>
        <taxon>Bacteria</taxon>
        <taxon>Thermotogati</taxon>
        <taxon>Deinococcota</taxon>
        <taxon>Deinococci</taxon>
        <taxon>Deinococcales</taxon>
        <taxon>Deinococcaceae</taxon>
        <taxon>Deinococcus</taxon>
    </lineage>
</organism>
<proteinExistence type="predicted"/>
<name>A0AAE3XHB5_9DEIO</name>
<evidence type="ECO:0000313" key="2">
    <source>
        <dbReference type="Proteomes" id="UP001185331"/>
    </source>
</evidence>
<protein>
    <submittedName>
        <fullName evidence="1">Uncharacterized protein</fullName>
    </submittedName>
</protein>
<sequence length="53" mass="6003">MMKSRQKSATPLQLMQLVGPHGLIRRVDLNALKRSVEQRQDPVPTKVRPTPAK</sequence>
<reference evidence="1" key="1">
    <citation type="submission" date="2023-07" db="EMBL/GenBank/DDBJ databases">
        <title>Sorghum-associated microbial communities from plants grown in Nebraska, USA.</title>
        <authorList>
            <person name="Schachtman D."/>
        </authorList>
    </citation>
    <scope>NUCLEOTIDE SEQUENCE</scope>
    <source>
        <strain evidence="1">BE330</strain>
    </source>
</reference>
<dbReference type="Proteomes" id="UP001185331">
    <property type="component" value="Unassembled WGS sequence"/>
</dbReference>
<dbReference type="EMBL" id="JAVDQK010000033">
    <property type="protein sequence ID" value="MDR6221427.1"/>
    <property type="molecule type" value="Genomic_DNA"/>
</dbReference>
<accession>A0AAE3XHB5</accession>
<comment type="caution">
    <text evidence="1">The sequence shown here is derived from an EMBL/GenBank/DDBJ whole genome shotgun (WGS) entry which is preliminary data.</text>
</comment>
<evidence type="ECO:0000313" key="1">
    <source>
        <dbReference type="EMBL" id="MDR6221427.1"/>
    </source>
</evidence>